<organism evidence="3 4">
    <name type="scientific">Nonomuraea wenchangensis</name>
    <dbReference type="NCBI Taxonomy" id="568860"/>
    <lineage>
        <taxon>Bacteria</taxon>
        <taxon>Bacillati</taxon>
        <taxon>Actinomycetota</taxon>
        <taxon>Actinomycetes</taxon>
        <taxon>Streptosporangiales</taxon>
        <taxon>Streptosporangiaceae</taxon>
        <taxon>Nonomuraea</taxon>
    </lineage>
</organism>
<dbReference type="Proteomes" id="UP000199361">
    <property type="component" value="Unassembled WGS sequence"/>
</dbReference>
<dbReference type="EMBL" id="FOHX01000012">
    <property type="protein sequence ID" value="SEU34531.1"/>
    <property type="molecule type" value="Genomic_DNA"/>
</dbReference>
<dbReference type="InterPro" id="IPR045608">
    <property type="entry name" value="Trypco2"/>
</dbReference>
<evidence type="ECO:0000313" key="3">
    <source>
        <dbReference type="EMBL" id="SEU34531.1"/>
    </source>
</evidence>
<name>A0A1I0L4K4_9ACTN</name>
<accession>A0A1I0L4K4</accession>
<dbReference type="STRING" id="568860.SAMN05421811_11270"/>
<dbReference type="AlphaFoldDB" id="A0A1I0L4K4"/>
<dbReference type="Pfam" id="PF19631">
    <property type="entry name" value="Trypco2"/>
    <property type="match status" value="1"/>
</dbReference>
<reference evidence="3 4" key="1">
    <citation type="submission" date="2016-10" db="EMBL/GenBank/DDBJ databases">
        <authorList>
            <person name="de Groot N.N."/>
        </authorList>
    </citation>
    <scope>NUCLEOTIDE SEQUENCE [LARGE SCALE GENOMIC DNA]</scope>
    <source>
        <strain evidence="3 4">CGMCC 4.5598</strain>
    </source>
</reference>
<gene>
    <name evidence="3" type="ORF">SAMN05421811_11270</name>
</gene>
<evidence type="ECO:0000259" key="2">
    <source>
        <dbReference type="Pfam" id="PF19631"/>
    </source>
</evidence>
<feature type="compositionally biased region" description="Basic residues" evidence="1">
    <location>
        <begin position="92"/>
        <end position="101"/>
    </location>
</feature>
<protein>
    <recommendedName>
        <fullName evidence="2">Trypsin-co-occurring domain-containing protein</fullName>
    </recommendedName>
</protein>
<evidence type="ECO:0000313" key="4">
    <source>
        <dbReference type="Proteomes" id="UP000199361"/>
    </source>
</evidence>
<evidence type="ECO:0000256" key="1">
    <source>
        <dbReference type="SAM" id="MobiDB-lite"/>
    </source>
</evidence>
<feature type="domain" description="Trypsin-co-occurring" evidence="2">
    <location>
        <begin position="5"/>
        <end position="81"/>
    </location>
</feature>
<feature type="region of interest" description="Disordered" evidence="1">
    <location>
        <begin position="82"/>
        <end position="101"/>
    </location>
</feature>
<dbReference type="RefSeq" id="WP_091088594.1">
    <property type="nucleotide sequence ID" value="NZ_FOHX01000012.1"/>
</dbReference>
<proteinExistence type="predicted"/>
<sequence length="101" mass="10742">MAELGLPEAIEQIRQELREAIAAGADAEIQFPVGEVTLEFQVGMKKTGEGSGKVKVWVLEAGAGGKIEHDRVQKVTVVLQPPVDPQGDPVKVSRRSSAKPG</sequence>
<keyword evidence="4" id="KW-1185">Reference proteome</keyword>
<dbReference type="OrthoDB" id="3696289at2"/>